<comment type="caution">
    <text evidence="1">The sequence shown here is derived from an EMBL/GenBank/DDBJ whole genome shotgun (WGS) entry which is preliminary data.</text>
</comment>
<sequence length="125" mass="14036">MLILAGLGAVCFWLHVTGIGCPIKWLTGISCAGCGMTRAAVCILRLQLGRAYHYHPLVFLMPVCVLLFLFWEKVPEKAQRELLIMTAACFAVVYLARLYSSDPVVSIAPENGMIVHLWHYLMQRK</sequence>
<name>A0AC61S0B5_9FIRM</name>
<protein>
    <submittedName>
        <fullName evidence="1">DUF2752 domain-containing protein</fullName>
    </submittedName>
</protein>
<proteinExistence type="predicted"/>
<evidence type="ECO:0000313" key="1">
    <source>
        <dbReference type="EMBL" id="TGY97779.1"/>
    </source>
</evidence>
<reference evidence="1" key="1">
    <citation type="submission" date="2019-04" db="EMBL/GenBank/DDBJ databases">
        <title>Microbes associate with the intestines of laboratory mice.</title>
        <authorList>
            <person name="Navarre W."/>
            <person name="Wong E."/>
            <person name="Huang K."/>
            <person name="Tropini C."/>
            <person name="Ng K."/>
            <person name="Yu B."/>
        </authorList>
    </citation>
    <scope>NUCLEOTIDE SEQUENCE</scope>
    <source>
        <strain evidence="1">NM01_1-7b</strain>
    </source>
</reference>
<dbReference type="EMBL" id="SRYA01000004">
    <property type="protein sequence ID" value="TGY97779.1"/>
    <property type="molecule type" value="Genomic_DNA"/>
</dbReference>
<accession>A0AC61S0B5</accession>
<organism evidence="1 2">
    <name type="scientific">Petralouisia muris</name>
    <dbReference type="NCBI Taxonomy" id="3032872"/>
    <lineage>
        <taxon>Bacteria</taxon>
        <taxon>Bacillati</taxon>
        <taxon>Bacillota</taxon>
        <taxon>Clostridia</taxon>
        <taxon>Lachnospirales</taxon>
        <taxon>Lachnospiraceae</taxon>
        <taxon>Petralouisia</taxon>
    </lineage>
</organism>
<evidence type="ECO:0000313" key="2">
    <source>
        <dbReference type="Proteomes" id="UP000304953"/>
    </source>
</evidence>
<gene>
    <name evidence="1" type="ORF">E5329_02685</name>
</gene>
<dbReference type="Proteomes" id="UP000304953">
    <property type="component" value="Unassembled WGS sequence"/>
</dbReference>
<keyword evidence="2" id="KW-1185">Reference proteome</keyword>